<proteinExistence type="predicted"/>
<keyword evidence="1" id="KW-0805">Transcription regulation</keyword>
<dbReference type="eggNOG" id="COG1309">
    <property type="taxonomic scope" value="Bacteria"/>
</dbReference>
<dbReference type="Proteomes" id="UP000000485">
    <property type="component" value="Chromosome"/>
</dbReference>
<dbReference type="Gene3D" id="1.10.357.10">
    <property type="entry name" value="Tetracycline Repressor, domain 2"/>
    <property type="match status" value="1"/>
</dbReference>
<dbReference type="PROSITE" id="PS50977">
    <property type="entry name" value="HTH_TETR_2"/>
    <property type="match status" value="1"/>
</dbReference>
<evidence type="ECO:0000256" key="3">
    <source>
        <dbReference type="ARBA" id="ARBA00023163"/>
    </source>
</evidence>
<dbReference type="GO" id="GO:0003700">
    <property type="term" value="F:DNA-binding transcription factor activity"/>
    <property type="evidence" value="ECO:0007669"/>
    <property type="project" value="TreeGrafter"/>
</dbReference>
<dbReference type="RefSeq" id="WP_013884751.1">
    <property type="nucleotide sequence ID" value="NC_015671.1"/>
</dbReference>
<reference evidence="7" key="1">
    <citation type="submission" date="2011-04" db="EMBL/GenBank/DDBJ databases">
        <title>Complete sequence of Cellvibrio gilvus ATCC 13127.</title>
        <authorList>
            <person name="Lucas S."/>
            <person name="Han J."/>
            <person name="Lapidus A."/>
            <person name="Cheng J.-F."/>
            <person name="Goodwin L."/>
            <person name="Pitluck S."/>
            <person name="Peters L."/>
            <person name="Munk A."/>
            <person name="Detter J.C."/>
            <person name="Han C."/>
            <person name="Tapia R."/>
            <person name="Land M."/>
            <person name="Hauser L."/>
            <person name="Kyrpides N."/>
            <person name="Ivanova N."/>
            <person name="Ovchinnikova G."/>
            <person name="Pagani I."/>
            <person name="Mead D."/>
            <person name="Brumm P."/>
            <person name="Woyke T."/>
        </authorList>
    </citation>
    <scope>NUCLEOTIDE SEQUENCE [LARGE SCALE GENOMIC DNA]</scope>
    <source>
        <strain evidence="7">ATCC 13127 / NRRL B-14078</strain>
    </source>
</reference>
<accession>F8A4I6</accession>
<evidence type="ECO:0000256" key="4">
    <source>
        <dbReference type="PROSITE-ProRule" id="PRU00335"/>
    </source>
</evidence>
<organism evidence="6 7">
    <name type="scientific">Cellulomonas gilvus (strain ATCC 13127 / NRRL B-14078)</name>
    <name type="common">Cellvibrio gilvus</name>
    <dbReference type="NCBI Taxonomy" id="593907"/>
    <lineage>
        <taxon>Bacteria</taxon>
        <taxon>Bacillati</taxon>
        <taxon>Actinomycetota</taxon>
        <taxon>Actinomycetes</taxon>
        <taxon>Micrococcales</taxon>
        <taxon>Cellulomonadaceae</taxon>
        <taxon>Cellulomonas</taxon>
    </lineage>
</organism>
<evidence type="ECO:0000256" key="2">
    <source>
        <dbReference type="ARBA" id="ARBA00023125"/>
    </source>
</evidence>
<gene>
    <name evidence="6" type="ordered locus">Celgi_2736</name>
</gene>
<evidence type="ECO:0000259" key="5">
    <source>
        <dbReference type="PROSITE" id="PS50977"/>
    </source>
</evidence>
<dbReference type="PANTHER" id="PTHR30055:SF234">
    <property type="entry name" value="HTH-TYPE TRANSCRIPTIONAL REGULATOR BETI"/>
    <property type="match status" value="1"/>
</dbReference>
<protein>
    <submittedName>
        <fullName evidence="6">Regulatory protein TetR</fullName>
    </submittedName>
</protein>
<dbReference type="EMBL" id="CP002665">
    <property type="protein sequence ID" value="AEI13234.1"/>
    <property type="molecule type" value="Genomic_DNA"/>
</dbReference>
<keyword evidence="7" id="KW-1185">Reference proteome</keyword>
<feature type="DNA-binding region" description="H-T-H motif" evidence="4">
    <location>
        <begin position="28"/>
        <end position="47"/>
    </location>
</feature>
<evidence type="ECO:0000313" key="6">
    <source>
        <dbReference type="EMBL" id="AEI13234.1"/>
    </source>
</evidence>
<dbReference type="PANTHER" id="PTHR30055">
    <property type="entry name" value="HTH-TYPE TRANSCRIPTIONAL REGULATOR RUTR"/>
    <property type="match status" value="1"/>
</dbReference>
<evidence type="ECO:0000313" key="7">
    <source>
        <dbReference type="Proteomes" id="UP000000485"/>
    </source>
</evidence>
<dbReference type="HOGENOM" id="CLU_095332_0_2_11"/>
<feature type="domain" description="HTH tetR-type" evidence="5">
    <location>
        <begin position="5"/>
        <end position="65"/>
    </location>
</feature>
<dbReference type="SUPFAM" id="SSF46689">
    <property type="entry name" value="Homeodomain-like"/>
    <property type="match status" value="1"/>
</dbReference>
<dbReference type="KEGG" id="cga:Celgi_2736"/>
<dbReference type="InterPro" id="IPR050109">
    <property type="entry name" value="HTH-type_TetR-like_transc_reg"/>
</dbReference>
<dbReference type="AlphaFoldDB" id="F8A4I6"/>
<dbReference type="InterPro" id="IPR001647">
    <property type="entry name" value="HTH_TetR"/>
</dbReference>
<sequence length="186" mass="19754">MVKATTTQQDWVDAAYSAFLADGLAAVRVEPLARVLGATKGSFYWHFADRAALVGAVVERWEAQETDAVIALAEAGGTPAQRLEALFGAVARMRRTPATALLYTQAAAEGVGDAVRRVSQRRVDYLAGLLVELGHGPDEARRRSLVALATVLGLQQLEHVGLDALDDPGLVPTALAMVLAEPLSRP</sequence>
<evidence type="ECO:0000256" key="1">
    <source>
        <dbReference type="ARBA" id="ARBA00023015"/>
    </source>
</evidence>
<dbReference type="InterPro" id="IPR009057">
    <property type="entry name" value="Homeodomain-like_sf"/>
</dbReference>
<name>F8A4I6_CELGA</name>
<dbReference type="GO" id="GO:0000976">
    <property type="term" value="F:transcription cis-regulatory region binding"/>
    <property type="evidence" value="ECO:0007669"/>
    <property type="project" value="TreeGrafter"/>
</dbReference>
<keyword evidence="3" id="KW-0804">Transcription</keyword>
<keyword evidence="2 4" id="KW-0238">DNA-binding</keyword>
<dbReference type="Pfam" id="PF00440">
    <property type="entry name" value="TetR_N"/>
    <property type="match status" value="1"/>
</dbReference>